<dbReference type="RefSeq" id="WP_120029564.1">
    <property type="nucleotide sequence ID" value="NZ_QVMU01000002.1"/>
</dbReference>
<evidence type="ECO:0000313" key="2">
    <source>
        <dbReference type="Proteomes" id="UP000273252"/>
    </source>
</evidence>
<reference evidence="1 2" key="1">
    <citation type="submission" date="2018-08" db="EMBL/GenBank/DDBJ databases">
        <title>Vibrio isolated from the Eastern China Marginal Seas.</title>
        <authorList>
            <person name="Li Y."/>
        </authorList>
    </citation>
    <scope>NUCLEOTIDE SEQUENCE [LARGE SCALE GENOMIC DNA]</scope>
    <source>
        <strain evidence="1 2">BEI233</strain>
    </source>
</reference>
<comment type="caution">
    <text evidence="1">The sequence shown here is derived from an EMBL/GenBank/DDBJ whole genome shotgun (WGS) entry which is preliminary data.</text>
</comment>
<proteinExistence type="predicted"/>
<dbReference type="OrthoDB" id="378654at2"/>
<keyword evidence="2" id="KW-1185">Reference proteome</keyword>
<dbReference type="Proteomes" id="UP000273252">
    <property type="component" value="Unassembled WGS sequence"/>
</dbReference>
<sequence>MNQLQRFYQWIATTPLLFENQEPFASIAHLPTTPLVASDDYSGNPRLGFLYQYLCTKLFETSSQYDVVIEEAQVNDHTGKTLGAIDLILKNNQTMRYEHWEVAIKFYLLHQGVWYGPNAHDQLDKKLDRMLTHQLKMSKTSEFLSRFPDFKDVSEHLLLQGRLYINPFIDEAIPNQCLGYTLNPSQISGHWCFQSQFNLINEPLYPLDKTHWATGLTAFDEPLTQPANRFVHAQTKQGKFWFIVPDSWPASSVS</sequence>
<gene>
    <name evidence="1" type="ORF">DZ860_03600</name>
</gene>
<dbReference type="EMBL" id="QVMU01000002">
    <property type="protein sequence ID" value="RJX74228.1"/>
    <property type="molecule type" value="Genomic_DNA"/>
</dbReference>
<dbReference type="Pfam" id="PF08907">
    <property type="entry name" value="DUF1853"/>
    <property type="match status" value="1"/>
</dbReference>
<protein>
    <submittedName>
        <fullName evidence="1">DUF1853 family protein</fullName>
    </submittedName>
</protein>
<name>A0A3A6QSE3_9VIBR</name>
<organism evidence="1 2">
    <name type="scientific">Vibrio sinensis</name>
    <dbReference type="NCBI Taxonomy" id="2302434"/>
    <lineage>
        <taxon>Bacteria</taxon>
        <taxon>Pseudomonadati</taxon>
        <taxon>Pseudomonadota</taxon>
        <taxon>Gammaproteobacteria</taxon>
        <taxon>Vibrionales</taxon>
        <taxon>Vibrionaceae</taxon>
        <taxon>Vibrio</taxon>
    </lineage>
</organism>
<dbReference type="InterPro" id="IPR015003">
    <property type="entry name" value="DUF1853"/>
</dbReference>
<evidence type="ECO:0000313" key="1">
    <source>
        <dbReference type="EMBL" id="RJX74228.1"/>
    </source>
</evidence>
<dbReference type="AlphaFoldDB" id="A0A3A6QSE3"/>
<accession>A0A3A6QSE3</accession>